<evidence type="ECO:0000313" key="1">
    <source>
        <dbReference type="EMBL" id="KAK9271340.1"/>
    </source>
</evidence>
<sequence length="160" mass="18239">MLGLPKFTDASPGPIGKIGILKPHVVSLHTRFASLTDAWMSHEIKFDQSIVLYIFNTAEPNTKTAHDSELKLKFYKSLQCAKVTLIKQVQRESKETHLNTPQETNKTNLFYFLCKIQWNHLVSMGFRASLEIIEQRFDSSSLAFKNSNGHQTQFLKVGIL</sequence>
<evidence type="ECO:0000313" key="2">
    <source>
        <dbReference type="Proteomes" id="UP001415857"/>
    </source>
</evidence>
<keyword evidence="2" id="KW-1185">Reference proteome</keyword>
<comment type="caution">
    <text evidence="1">The sequence shown here is derived from an EMBL/GenBank/DDBJ whole genome shotgun (WGS) entry which is preliminary data.</text>
</comment>
<proteinExistence type="predicted"/>
<gene>
    <name evidence="1" type="ORF">L1049_026930</name>
</gene>
<dbReference type="EMBL" id="JBBPBK010000014">
    <property type="protein sequence ID" value="KAK9271340.1"/>
    <property type="molecule type" value="Genomic_DNA"/>
</dbReference>
<accession>A0AAP0NGE2</accession>
<organism evidence="1 2">
    <name type="scientific">Liquidambar formosana</name>
    <name type="common">Formosan gum</name>
    <dbReference type="NCBI Taxonomy" id="63359"/>
    <lineage>
        <taxon>Eukaryota</taxon>
        <taxon>Viridiplantae</taxon>
        <taxon>Streptophyta</taxon>
        <taxon>Embryophyta</taxon>
        <taxon>Tracheophyta</taxon>
        <taxon>Spermatophyta</taxon>
        <taxon>Magnoliopsida</taxon>
        <taxon>eudicotyledons</taxon>
        <taxon>Gunneridae</taxon>
        <taxon>Pentapetalae</taxon>
        <taxon>Saxifragales</taxon>
        <taxon>Altingiaceae</taxon>
        <taxon>Liquidambar</taxon>
    </lineage>
</organism>
<name>A0AAP0NGE2_LIQFO</name>
<dbReference type="AlphaFoldDB" id="A0AAP0NGE2"/>
<dbReference type="Proteomes" id="UP001415857">
    <property type="component" value="Unassembled WGS sequence"/>
</dbReference>
<protein>
    <submittedName>
        <fullName evidence="1">Uncharacterized protein</fullName>
    </submittedName>
</protein>
<reference evidence="1 2" key="1">
    <citation type="journal article" date="2024" name="Plant J.">
        <title>Genome sequences and population genomics reveal climatic adaptation and genomic divergence between two closely related sweetgum species.</title>
        <authorList>
            <person name="Xu W.Q."/>
            <person name="Ren C.Q."/>
            <person name="Zhang X.Y."/>
            <person name="Comes H.P."/>
            <person name="Liu X.H."/>
            <person name="Li Y.G."/>
            <person name="Kettle C.J."/>
            <person name="Jalonen R."/>
            <person name="Gaisberger H."/>
            <person name="Ma Y.Z."/>
            <person name="Qiu Y.X."/>
        </authorList>
    </citation>
    <scope>NUCLEOTIDE SEQUENCE [LARGE SCALE GENOMIC DNA]</scope>
    <source>
        <strain evidence="1">Hangzhou</strain>
    </source>
</reference>